<gene>
    <name evidence="2" type="ORF">J4573_07710</name>
</gene>
<evidence type="ECO:0000256" key="1">
    <source>
        <dbReference type="SAM" id="Coils"/>
    </source>
</evidence>
<evidence type="ECO:0000313" key="2">
    <source>
        <dbReference type="EMBL" id="MBO2446972.1"/>
    </source>
</evidence>
<dbReference type="EMBL" id="JAGEOJ010000003">
    <property type="protein sequence ID" value="MBO2446972.1"/>
    <property type="molecule type" value="Genomic_DNA"/>
</dbReference>
<reference evidence="2" key="1">
    <citation type="submission" date="2021-03" db="EMBL/GenBank/DDBJ databases">
        <authorList>
            <person name="Kanchanasin P."/>
            <person name="Saeng-In P."/>
            <person name="Phongsopitanun W."/>
            <person name="Yuki M."/>
            <person name="Kudo T."/>
            <person name="Ohkuma M."/>
            <person name="Tanasupawat S."/>
        </authorList>
    </citation>
    <scope>NUCLEOTIDE SEQUENCE</scope>
    <source>
        <strain evidence="2">GKU 128</strain>
    </source>
</reference>
<name>A0A939P818_9ACTN</name>
<sequence length="70" mass="7947">MNDDEKRERVREIEESVKVLRAQVPEPEADAGDAVDAAQNLQAREELLGQIENLEDELERLREEVGESGE</sequence>
<dbReference type="RefSeq" id="WP_208254584.1">
    <property type="nucleotide sequence ID" value="NZ_JAGEOJ010000003.1"/>
</dbReference>
<feature type="coiled-coil region" evidence="1">
    <location>
        <begin position="37"/>
        <end position="64"/>
    </location>
</feature>
<comment type="caution">
    <text evidence="2">The sequence shown here is derived from an EMBL/GenBank/DDBJ whole genome shotgun (WGS) entry which is preliminary data.</text>
</comment>
<dbReference type="AlphaFoldDB" id="A0A939P818"/>
<dbReference type="Proteomes" id="UP000669179">
    <property type="component" value="Unassembled WGS sequence"/>
</dbReference>
<proteinExistence type="predicted"/>
<keyword evidence="1" id="KW-0175">Coiled coil</keyword>
<evidence type="ECO:0000313" key="3">
    <source>
        <dbReference type="Proteomes" id="UP000669179"/>
    </source>
</evidence>
<protein>
    <submittedName>
        <fullName evidence="2">Uncharacterized protein</fullName>
    </submittedName>
</protein>
<organism evidence="2 3">
    <name type="scientific">Actinomadura barringtoniae</name>
    <dbReference type="NCBI Taxonomy" id="1427535"/>
    <lineage>
        <taxon>Bacteria</taxon>
        <taxon>Bacillati</taxon>
        <taxon>Actinomycetota</taxon>
        <taxon>Actinomycetes</taxon>
        <taxon>Streptosporangiales</taxon>
        <taxon>Thermomonosporaceae</taxon>
        <taxon>Actinomadura</taxon>
    </lineage>
</organism>
<accession>A0A939P818</accession>
<keyword evidence="3" id="KW-1185">Reference proteome</keyword>